<dbReference type="Proteomes" id="UP000735302">
    <property type="component" value="Unassembled WGS sequence"/>
</dbReference>
<feature type="compositionally biased region" description="Low complexity" evidence="1">
    <location>
        <begin position="10"/>
        <end position="22"/>
    </location>
</feature>
<evidence type="ECO:0000313" key="3">
    <source>
        <dbReference type="Proteomes" id="UP000735302"/>
    </source>
</evidence>
<reference evidence="2 3" key="1">
    <citation type="journal article" date="2021" name="Elife">
        <title>Chloroplast acquisition without the gene transfer in kleptoplastic sea slugs, Plakobranchus ocellatus.</title>
        <authorList>
            <person name="Maeda T."/>
            <person name="Takahashi S."/>
            <person name="Yoshida T."/>
            <person name="Shimamura S."/>
            <person name="Takaki Y."/>
            <person name="Nagai Y."/>
            <person name="Toyoda A."/>
            <person name="Suzuki Y."/>
            <person name="Arimoto A."/>
            <person name="Ishii H."/>
            <person name="Satoh N."/>
            <person name="Nishiyama T."/>
            <person name="Hasebe M."/>
            <person name="Maruyama T."/>
            <person name="Minagawa J."/>
            <person name="Obokata J."/>
            <person name="Shigenobu S."/>
        </authorList>
    </citation>
    <scope>NUCLEOTIDE SEQUENCE [LARGE SCALE GENOMIC DNA]</scope>
</reference>
<feature type="compositionally biased region" description="Basic and acidic residues" evidence="1">
    <location>
        <begin position="102"/>
        <end position="121"/>
    </location>
</feature>
<feature type="region of interest" description="Disordered" evidence="1">
    <location>
        <begin position="1"/>
        <end position="22"/>
    </location>
</feature>
<evidence type="ECO:0000313" key="2">
    <source>
        <dbReference type="EMBL" id="GFN90326.1"/>
    </source>
</evidence>
<gene>
    <name evidence="2" type="ORF">PoB_001683200</name>
</gene>
<dbReference type="AlphaFoldDB" id="A0AAV3Z736"/>
<proteinExistence type="predicted"/>
<sequence>MVVTTGPSMSREGLSEQSSWSSSGSMTWAWLTTRSWQECCYTYNKTVGESGKINTSNISLGKQSFGEAEFSALHGHHVWSKFYAPVFPNTETPLDRLSPGHRCGDRQEPTITTREPDDDHGVIPTAVIT</sequence>
<keyword evidence="3" id="KW-1185">Reference proteome</keyword>
<dbReference type="EMBL" id="BLXT01002015">
    <property type="protein sequence ID" value="GFN90326.1"/>
    <property type="molecule type" value="Genomic_DNA"/>
</dbReference>
<evidence type="ECO:0000256" key="1">
    <source>
        <dbReference type="SAM" id="MobiDB-lite"/>
    </source>
</evidence>
<accession>A0AAV3Z736</accession>
<feature type="region of interest" description="Disordered" evidence="1">
    <location>
        <begin position="93"/>
        <end position="124"/>
    </location>
</feature>
<protein>
    <submittedName>
        <fullName evidence="2">Uncharacterized protein</fullName>
    </submittedName>
</protein>
<name>A0AAV3Z736_9GAST</name>
<comment type="caution">
    <text evidence="2">The sequence shown here is derived from an EMBL/GenBank/DDBJ whole genome shotgun (WGS) entry which is preliminary data.</text>
</comment>
<organism evidence="2 3">
    <name type="scientific">Plakobranchus ocellatus</name>
    <dbReference type="NCBI Taxonomy" id="259542"/>
    <lineage>
        <taxon>Eukaryota</taxon>
        <taxon>Metazoa</taxon>
        <taxon>Spiralia</taxon>
        <taxon>Lophotrochozoa</taxon>
        <taxon>Mollusca</taxon>
        <taxon>Gastropoda</taxon>
        <taxon>Heterobranchia</taxon>
        <taxon>Euthyneura</taxon>
        <taxon>Panpulmonata</taxon>
        <taxon>Sacoglossa</taxon>
        <taxon>Placobranchoidea</taxon>
        <taxon>Plakobranchidae</taxon>
        <taxon>Plakobranchus</taxon>
    </lineage>
</organism>